<feature type="compositionally biased region" description="Polar residues" evidence="1">
    <location>
        <begin position="19"/>
        <end position="30"/>
    </location>
</feature>
<dbReference type="GeneID" id="110085553"/>
<name>A0A6J0ULA3_9SAUR</name>
<accession>A0A6J0ULA3</accession>
<evidence type="ECO:0000313" key="3">
    <source>
        <dbReference type="RefSeq" id="XP_020661496.2"/>
    </source>
</evidence>
<dbReference type="RefSeq" id="XP_020661496.2">
    <property type="nucleotide sequence ID" value="XM_020805837.2"/>
</dbReference>
<dbReference type="AlphaFoldDB" id="A0A6J0ULA3"/>
<dbReference type="Proteomes" id="UP001652642">
    <property type="component" value="Chromosome 2"/>
</dbReference>
<dbReference type="KEGG" id="pvt:110085553"/>
<evidence type="ECO:0000313" key="2">
    <source>
        <dbReference type="Proteomes" id="UP001652642"/>
    </source>
</evidence>
<reference evidence="3" key="2">
    <citation type="submission" date="2025-08" db="UniProtKB">
        <authorList>
            <consortium name="RefSeq"/>
        </authorList>
    </citation>
    <scope>IDENTIFICATION</scope>
</reference>
<gene>
    <name evidence="3" type="primary">LOC110085553</name>
</gene>
<sequence>MTQVKEEELMDNEGKDALSCSQSAATSNQTEDGEPTVSSKKEESFSSSCSISELLLVYGNLKKDQEKHLTLIESHASLFHAIHSIVKSYKKTAERGKSNVLGIKELHHPSLGRPKEDVVKEKPASLKDRRKDKGTSMRIHSKHLLMSKSKSVIFRMQQKHDLEELPPAYLLPYVVLIKNCISLPVSTIQKLCVSGKILCRMEYFMLRCTKKKSTLPESAELSVPKLPTVKEVKYVTFDSLKDLQWKLFKGLLKRKPKTTGVWREPTYSFGIEGVSAPKDVEYIFPLMPKDWIIDDSLKFSEEMMHLLLEKE</sequence>
<protein>
    <submittedName>
        <fullName evidence="3">Uncharacterized protein</fullName>
    </submittedName>
</protein>
<feature type="region of interest" description="Disordered" evidence="1">
    <location>
        <begin position="111"/>
        <end position="133"/>
    </location>
</feature>
<proteinExistence type="predicted"/>
<organism evidence="2 3">
    <name type="scientific">Pogona vitticeps</name>
    <name type="common">central bearded dragon</name>
    <dbReference type="NCBI Taxonomy" id="103695"/>
    <lineage>
        <taxon>Eukaryota</taxon>
        <taxon>Metazoa</taxon>
        <taxon>Chordata</taxon>
        <taxon>Craniata</taxon>
        <taxon>Vertebrata</taxon>
        <taxon>Euteleostomi</taxon>
        <taxon>Lepidosauria</taxon>
        <taxon>Squamata</taxon>
        <taxon>Bifurcata</taxon>
        <taxon>Unidentata</taxon>
        <taxon>Episquamata</taxon>
        <taxon>Toxicofera</taxon>
        <taxon>Iguania</taxon>
        <taxon>Acrodonta</taxon>
        <taxon>Agamidae</taxon>
        <taxon>Amphibolurinae</taxon>
        <taxon>Pogona</taxon>
    </lineage>
</organism>
<keyword evidence="2" id="KW-1185">Reference proteome</keyword>
<feature type="compositionally biased region" description="Basic and acidic residues" evidence="1">
    <location>
        <begin position="1"/>
        <end position="16"/>
    </location>
</feature>
<dbReference type="OrthoDB" id="9945674at2759"/>
<reference evidence="2" key="1">
    <citation type="submission" date="2025-05" db="UniProtKB">
        <authorList>
            <consortium name="RefSeq"/>
        </authorList>
    </citation>
    <scope>NUCLEOTIDE SEQUENCE [LARGE SCALE GENOMIC DNA]</scope>
</reference>
<feature type="region of interest" description="Disordered" evidence="1">
    <location>
        <begin position="1"/>
        <end position="43"/>
    </location>
</feature>
<evidence type="ECO:0000256" key="1">
    <source>
        <dbReference type="SAM" id="MobiDB-lite"/>
    </source>
</evidence>